<dbReference type="InterPro" id="IPR051366">
    <property type="entry name" value="DEF8"/>
</dbReference>
<feature type="region of interest" description="Disordered" evidence="6">
    <location>
        <begin position="18"/>
        <end position="45"/>
    </location>
</feature>
<dbReference type="InterPro" id="IPR036280">
    <property type="entry name" value="Multihaem_cyt_sf"/>
</dbReference>
<evidence type="ECO:0000256" key="6">
    <source>
        <dbReference type="SAM" id="MobiDB-lite"/>
    </source>
</evidence>
<feature type="domain" description="Phorbol-ester/DAG-type" evidence="7">
    <location>
        <begin position="131"/>
        <end position="184"/>
    </location>
</feature>
<keyword evidence="1" id="KW-0479">Metal-binding</keyword>
<keyword evidence="2" id="KW-0677">Repeat</keyword>
<dbReference type="AlphaFoldDB" id="A0AAN9VIH5"/>
<keyword evidence="4" id="KW-0862">Zinc</keyword>
<evidence type="ECO:0000256" key="5">
    <source>
        <dbReference type="ARBA" id="ARBA00029450"/>
    </source>
</evidence>
<evidence type="ECO:0000256" key="2">
    <source>
        <dbReference type="ARBA" id="ARBA00022737"/>
    </source>
</evidence>
<sequence>MDNKVLDCDNNVEEHTAVNQTLASTPSSSTSGCVSGDDTSDGKSVPASIVTAENYLTISEESQALCSVEDLTKAVEQCKEMVLDSAECSEERKWLVRRLIELRLRLQEAREATEQENGSPTQHSELKVVLGHHFALQNQPAATAKHHCDRCSGVIWSVVHSWYQCSDCRYSCHVKCLPQVCRVCAHVTSSENPLYILDICPEVGLSAQAYRCAECKAHITFTFPKGLSCFGRPFTSENSWVEPRLCDYNGHYYCPNCHWNMTCVIPARVVHNWDFEEKPVCQATRQLLQLMVKRPVLKLQELNPRLFGFVEELSLVKKIREDILLMKKYFVLCKEATESKLLWQLNDRLHFIDSTDSYSLQDLIDINSGKLLEYLEKVQSVFVKHIKEECKLCYGRGYVCELCDDSEVIFPFDTVAAICQKCSTVFHKNCWMKKNHHCPKCARIQERAKRKESTSSDDG</sequence>
<name>A0AAN9VIH5_9ORTH</name>
<dbReference type="PROSITE" id="PS51257">
    <property type="entry name" value="PROKAR_LIPOPROTEIN"/>
    <property type="match status" value="1"/>
</dbReference>
<evidence type="ECO:0000256" key="1">
    <source>
        <dbReference type="ARBA" id="ARBA00022723"/>
    </source>
</evidence>
<comment type="caution">
    <text evidence="8">The sequence shown here is derived from an EMBL/GenBank/DDBJ whole genome shotgun (WGS) entry which is preliminary data.</text>
</comment>
<dbReference type="InterPro" id="IPR002219">
    <property type="entry name" value="PKC_DAG/PE"/>
</dbReference>
<dbReference type="InterPro" id="IPR046349">
    <property type="entry name" value="C1-like_sf"/>
</dbReference>
<dbReference type="PANTHER" id="PTHR12326">
    <property type="entry name" value="PLECKSTRIN HOMOLOGY DOMAIN CONTAINING PROTEIN"/>
    <property type="match status" value="1"/>
</dbReference>
<dbReference type="PANTHER" id="PTHR12326:SF3">
    <property type="entry name" value="DIFFERENTIALLY EXPRESSED IN FDCP 8 HOMOLOG"/>
    <property type="match status" value="1"/>
</dbReference>
<gene>
    <name evidence="8" type="ORF">R5R35_002504</name>
</gene>
<dbReference type="CDD" id="cd20819">
    <property type="entry name" value="C1_DEF8"/>
    <property type="match status" value="1"/>
</dbReference>
<evidence type="ECO:0000313" key="8">
    <source>
        <dbReference type="EMBL" id="KAK7863441.1"/>
    </source>
</evidence>
<dbReference type="GO" id="GO:0008270">
    <property type="term" value="F:zinc ion binding"/>
    <property type="evidence" value="ECO:0007669"/>
    <property type="project" value="UniProtKB-KW"/>
</dbReference>
<dbReference type="Proteomes" id="UP001378592">
    <property type="component" value="Unassembled WGS sequence"/>
</dbReference>
<evidence type="ECO:0000259" key="7">
    <source>
        <dbReference type="PROSITE" id="PS50081"/>
    </source>
</evidence>
<dbReference type="EMBL" id="JAZDUA010000230">
    <property type="protein sequence ID" value="KAK7863441.1"/>
    <property type="molecule type" value="Genomic_DNA"/>
</dbReference>
<evidence type="ECO:0000256" key="4">
    <source>
        <dbReference type="ARBA" id="ARBA00022833"/>
    </source>
</evidence>
<accession>A0AAN9VIH5</accession>
<keyword evidence="9" id="KW-1185">Reference proteome</keyword>
<dbReference type="Pfam" id="PF13901">
    <property type="entry name" value="RH_dom"/>
    <property type="match status" value="1"/>
</dbReference>
<dbReference type="SMART" id="SM01175">
    <property type="entry name" value="DUF4206"/>
    <property type="match status" value="1"/>
</dbReference>
<reference evidence="8 9" key="1">
    <citation type="submission" date="2024-03" db="EMBL/GenBank/DDBJ databases">
        <title>The genome assembly and annotation of the cricket Gryllus longicercus Weissman &amp; Gray.</title>
        <authorList>
            <person name="Szrajer S."/>
            <person name="Gray D."/>
            <person name="Ylla G."/>
        </authorList>
    </citation>
    <scope>NUCLEOTIDE SEQUENCE [LARGE SCALE GENOMIC DNA]</scope>
    <source>
        <strain evidence="8">DAG 2021-001</strain>
        <tissue evidence="8">Whole body minus gut</tissue>
    </source>
</reference>
<dbReference type="SUPFAM" id="SSF48695">
    <property type="entry name" value="Multiheme cytochromes"/>
    <property type="match status" value="1"/>
</dbReference>
<feature type="compositionally biased region" description="Low complexity" evidence="6">
    <location>
        <begin position="24"/>
        <end position="37"/>
    </location>
</feature>
<evidence type="ECO:0000313" key="9">
    <source>
        <dbReference type="Proteomes" id="UP001378592"/>
    </source>
</evidence>
<organism evidence="8 9">
    <name type="scientific">Gryllus longicercus</name>
    <dbReference type="NCBI Taxonomy" id="2509291"/>
    <lineage>
        <taxon>Eukaryota</taxon>
        <taxon>Metazoa</taxon>
        <taxon>Ecdysozoa</taxon>
        <taxon>Arthropoda</taxon>
        <taxon>Hexapoda</taxon>
        <taxon>Insecta</taxon>
        <taxon>Pterygota</taxon>
        <taxon>Neoptera</taxon>
        <taxon>Polyneoptera</taxon>
        <taxon>Orthoptera</taxon>
        <taxon>Ensifera</taxon>
        <taxon>Gryllidea</taxon>
        <taxon>Grylloidea</taxon>
        <taxon>Gryllidae</taxon>
        <taxon>Gryllinae</taxon>
        <taxon>Gryllus</taxon>
    </lineage>
</organism>
<keyword evidence="3" id="KW-0863">Zinc-finger</keyword>
<dbReference type="InterPro" id="IPR025258">
    <property type="entry name" value="RH_dom"/>
</dbReference>
<dbReference type="InterPro" id="IPR047983">
    <property type="entry name" value="DEF8_C1"/>
</dbReference>
<dbReference type="PROSITE" id="PS50081">
    <property type="entry name" value="ZF_DAG_PE_2"/>
    <property type="match status" value="1"/>
</dbReference>
<evidence type="ECO:0000256" key="3">
    <source>
        <dbReference type="ARBA" id="ARBA00022771"/>
    </source>
</evidence>
<proteinExistence type="inferred from homology"/>
<protein>
    <recommendedName>
        <fullName evidence="7">Phorbol-ester/DAG-type domain-containing protein</fullName>
    </recommendedName>
</protein>
<dbReference type="SUPFAM" id="SSF57889">
    <property type="entry name" value="Cysteine-rich domain"/>
    <property type="match status" value="1"/>
</dbReference>
<comment type="similarity">
    <text evidence="5">Belongs to the DEF8 family.</text>
</comment>
<dbReference type="Gene3D" id="3.30.60.20">
    <property type="match status" value="1"/>
</dbReference>